<dbReference type="InterPro" id="IPR002492">
    <property type="entry name" value="Transposase_Tc1-like"/>
</dbReference>
<dbReference type="Gramene" id="AET2Gv20826300.1">
    <property type="protein sequence ID" value="AET2Gv20826300.1"/>
    <property type="gene ID" value="AET2Gv20826300"/>
</dbReference>
<accession>A0A453CEW3</accession>
<reference evidence="3" key="2">
    <citation type="journal article" date="2017" name="Nat. Plants">
        <title>The Aegilops tauschii genome reveals multiple impacts of transposons.</title>
        <authorList>
            <person name="Zhao G."/>
            <person name="Zou C."/>
            <person name="Li K."/>
            <person name="Wang K."/>
            <person name="Li T."/>
            <person name="Gao L."/>
            <person name="Zhang X."/>
            <person name="Wang H."/>
            <person name="Yang Z."/>
            <person name="Liu X."/>
            <person name="Jiang W."/>
            <person name="Mao L."/>
            <person name="Kong X."/>
            <person name="Jiao Y."/>
            <person name="Jia J."/>
        </authorList>
    </citation>
    <scope>NUCLEOTIDE SEQUENCE [LARGE SCALE GENOMIC DNA]</scope>
    <source>
        <strain evidence="3">cv. AL8/78</strain>
    </source>
</reference>
<evidence type="ECO:0000259" key="1">
    <source>
        <dbReference type="Pfam" id="PF01498"/>
    </source>
</evidence>
<reference evidence="2" key="5">
    <citation type="journal article" date="2021" name="G3 (Bethesda)">
        <title>Aegilops tauschii genome assembly Aet v5.0 features greater sequence contiguity and improved annotation.</title>
        <authorList>
            <person name="Wang L."/>
            <person name="Zhu T."/>
            <person name="Rodriguez J.C."/>
            <person name="Deal K.R."/>
            <person name="Dubcovsky J."/>
            <person name="McGuire P.E."/>
            <person name="Lux T."/>
            <person name="Spannagl M."/>
            <person name="Mayer K.F.X."/>
            <person name="Baldrich P."/>
            <person name="Meyers B.C."/>
            <person name="Huo N."/>
            <person name="Gu Y.Q."/>
            <person name="Zhou H."/>
            <person name="Devos K.M."/>
            <person name="Bennetzen J.L."/>
            <person name="Unver T."/>
            <person name="Budak H."/>
            <person name="Gulick P.J."/>
            <person name="Galiba G."/>
            <person name="Kalapos B."/>
            <person name="Nelson D.R."/>
            <person name="Li P."/>
            <person name="You F.M."/>
            <person name="Luo M.C."/>
            <person name="Dvorak J."/>
        </authorList>
    </citation>
    <scope>NUCLEOTIDE SEQUENCE [LARGE SCALE GENOMIC DNA]</scope>
    <source>
        <strain evidence="2">cv. AL8/78</strain>
    </source>
</reference>
<organism evidence="2 3">
    <name type="scientific">Aegilops tauschii subsp. strangulata</name>
    <name type="common">Goatgrass</name>
    <dbReference type="NCBI Taxonomy" id="200361"/>
    <lineage>
        <taxon>Eukaryota</taxon>
        <taxon>Viridiplantae</taxon>
        <taxon>Streptophyta</taxon>
        <taxon>Embryophyta</taxon>
        <taxon>Tracheophyta</taxon>
        <taxon>Spermatophyta</taxon>
        <taxon>Magnoliopsida</taxon>
        <taxon>Liliopsida</taxon>
        <taxon>Poales</taxon>
        <taxon>Poaceae</taxon>
        <taxon>BOP clade</taxon>
        <taxon>Pooideae</taxon>
        <taxon>Triticodae</taxon>
        <taxon>Triticeae</taxon>
        <taxon>Triticinae</taxon>
        <taxon>Aegilops</taxon>
    </lineage>
</organism>
<dbReference type="GO" id="GO:0015074">
    <property type="term" value="P:DNA integration"/>
    <property type="evidence" value="ECO:0007669"/>
    <property type="project" value="InterPro"/>
</dbReference>
<evidence type="ECO:0000313" key="3">
    <source>
        <dbReference type="Proteomes" id="UP000015105"/>
    </source>
</evidence>
<dbReference type="Pfam" id="PF01498">
    <property type="entry name" value="HTH_Tnp_Tc3_2"/>
    <property type="match status" value="1"/>
</dbReference>
<sequence>VLSNKETRRQYRIDDRRHIYTEIIARNGTGNRLKHGVSKAVALACKCPRRIVQRVWQEAKKGGGITGVKNNRKLKSGRKKTNFDLDALEAIPPGERTTLEQVAGHMNVSTSTVWRKLKMKEIRRITSELKPALTAANERARVEYALKHLEPCSLTSLGGIKPTFRADMDVVHIDEKWFRTRKTQNMYLSHRENAPHRECKHKNHIQKIMFLSAMARPRYDAQGNCVFDGKIGVWAYTEMVQAQKKSQNRLRGTWELKPCHTVDREKSREYLVKYVLPAIKEKWPESDR</sequence>
<reference evidence="3" key="1">
    <citation type="journal article" date="2014" name="Science">
        <title>Ancient hybridizations among the ancestral genomes of bread wheat.</title>
        <authorList>
            <consortium name="International Wheat Genome Sequencing Consortium,"/>
            <person name="Marcussen T."/>
            <person name="Sandve S.R."/>
            <person name="Heier L."/>
            <person name="Spannagl M."/>
            <person name="Pfeifer M."/>
            <person name="Jakobsen K.S."/>
            <person name="Wulff B.B."/>
            <person name="Steuernagel B."/>
            <person name="Mayer K.F."/>
            <person name="Olsen O.A."/>
        </authorList>
    </citation>
    <scope>NUCLEOTIDE SEQUENCE [LARGE SCALE GENOMIC DNA]</scope>
    <source>
        <strain evidence="3">cv. AL8/78</strain>
    </source>
</reference>
<proteinExistence type="predicted"/>
<reference evidence="2" key="4">
    <citation type="submission" date="2019-03" db="UniProtKB">
        <authorList>
            <consortium name="EnsemblPlants"/>
        </authorList>
    </citation>
    <scope>IDENTIFICATION</scope>
</reference>
<feature type="domain" description="Transposase Tc1-like" evidence="1">
    <location>
        <begin position="106"/>
        <end position="149"/>
    </location>
</feature>
<reference evidence="2" key="3">
    <citation type="journal article" date="2017" name="Nature">
        <title>Genome sequence of the progenitor of the wheat D genome Aegilops tauschii.</title>
        <authorList>
            <person name="Luo M.C."/>
            <person name="Gu Y.Q."/>
            <person name="Puiu D."/>
            <person name="Wang H."/>
            <person name="Twardziok S.O."/>
            <person name="Deal K.R."/>
            <person name="Huo N."/>
            <person name="Zhu T."/>
            <person name="Wang L."/>
            <person name="Wang Y."/>
            <person name="McGuire P.E."/>
            <person name="Liu S."/>
            <person name="Long H."/>
            <person name="Ramasamy R.K."/>
            <person name="Rodriguez J.C."/>
            <person name="Van S.L."/>
            <person name="Yuan L."/>
            <person name="Wang Z."/>
            <person name="Xia Z."/>
            <person name="Xiao L."/>
            <person name="Anderson O.D."/>
            <person name="Ouyang S."/>
            <person name="Liang Y."/>
            <person name="Zimin A.V."/>
            <person name="Pertea G."/>
            <person name="Qi P."/>
            <person name="Bennetzen J.L."/>
            <person name="Dai X."/>
            <person name="Dawson M.W."/>
            <person name="Muller H.G."/>
            <person name="Kugler K."/>
            <person name="Rivarola-Duarte L."/>
            <person name="Spannagl M."/>
            <person name="Mayer K.F.X."/>
            <person name="Lu F.H."/>
            <person name="Bevan M.W."/>
            <person name="Leroy P."/>
            <person name="Li P."/>
            <person name="You F.M."/>
            <person name="Sun Q."/>
            <person name="Liu Z."/>
            <person name="Lyons E."/>
            <person name="Wicker T."/>
            <person name="Salzberg S.L."/>
            <person name="Devos K.M."/>
            <person name="Dvorak J."/>
        </authorList>
    </citation>
    <scope>NUCLEOTIDE SEQUENCE [LARGE SCALE GENOMIC DNA]</scope>
    <source>
        <strain evidence="2">cv. AL8/78</strain>
    </source>
</reference>
<dbReference type="InterPro" id="IPR036397">
    <property type="entry name" value="RNaseH_sf"/>
</dbReference>
<dbReference type="GO" id="GO:0006313">
    <property type="term" value="P:DNA transposition"/>
    <property type="evidence" value="ECO:0007669"/>
    <property type="project" value="InterPro"/>
</dbReference>
<name>A0A453CEW3_AEGTS</name>
<dbReference type="EnsemblPlants" id="AET2Gv20826300.1">
    <property type="protein sequence ID" value="AET2Gv20826300.1"/>
    <property type="gene ID" value="AET2Gv20826300"/>
</dbReference>
<dbReference type="GO" id="GO:0003677">
    <property type="term" value="F:DNA binding"/>
    <property type="evidence" value="ECO:0007669"/>
    <property type="project" value="InterPro"/>
</dbReference>
<dbReference type="PANTHER" id="PTHR47169">
    <property type="entry name" value="OS01G0541250 PROTEIN"/>
    <property type="match status" value="1"/>
</dbReference>
<evidence type="ECO:0000313" key="2">
    <source>
        <dbReference type="EnsemblPlants" id="AET2Gv20826300.1"/>
    </source>
</evidence>
<protein>
    <recommendedName>
        <fullName evidence="1">Transposase Tc1-like domain-containing protein</fullName>
    </recommendedName>
</protein>
<dbReference type="Gene3D" id="3.30.420.10">
    <property type="entry name" value="Ribonuclease H-like superfamily/Ribonuclease H"/>
    <property type="match status" value="1"/>
</dbReference>
<dbReference type="AlphaFoldDB" id="A0A453CEW3"/>
<dbReference type="Proteomes" id="UP000015105">
    <property type="component" value="Chromosome 2D"/>
</dbReference>
<keyword evidence="3" id="KW-1185">Reference proteome</keyword>
<dbReference type="PANTHER" id="PTHR47169:SF2">
    <property type="entry name" value="OS01G0541250 PROTEIN"/>
    <property type="match status" value="1"/>
</dbReference>